<proteinExistence type="predicted"/>
<organism evidence="2 3">
    <name type="scientific">Steinernema glaseri</name>
    <dbReference type="NCBI Taxonomy" id="37863"/>
    <lineage>
        <taxon>Eukaryota</taxon>
        <taxon>Metazoa</taxon>
        <taxon>Ecdysozoa</taxon>
        <taxon>Nematoda</taxon>
        <taxon>Chromadorea</taxon>
        <taxon>Rhabditida</taxon>
        <taxon>Tylenchina</taxon>
        <taxon>Panagrolaimomorpha</taxon>
        <taxon>Strongyloidoidea</taxon>
        <taxon>Steinernematidae</taxon>
        <taxon>Steinernema</taxon>
    </lineage>
</organism>
<dbReference type="AlphaFoldDB" id="A0A1I7ZVE7"/>
<name>A0A1I7ZVE7_9BILA</name>
<evidence type="ECO:0000313" key="3">
    <source>
        <dbReference type="WBParaSite" id="L893_g303.t1"/>
    </source>
</evidence>
<accession>A0A1I7ZVE7</accession>
<dbReference type="WBParaSite" id="L893_g303.t1">
    <property type="protein sequence ID" value="L893_g303.t1"/>
    <property type="gene ID" value="L893_g303"/>
</dbReference>
<dbReference type="Proteomes" id="UP000095287">
    <property type="component" value="Unplaced"/>
</dbReference>
<feature type="region of interest" description="Disordered" evidence="1">
    <location>
        <begin position="107"/>
        <end position="135"/>
    </location>
</feature>
<keyword evidence="2" id="KW-1185">Reference proteome</keyword>
<evidence type="ECO:0000256" key="1">
    <source>
        <dbReference type="SAM" id="MobiDB-lite"/>
    </source>
</evidence>
<evidence type="ECO:0000313" key="2">
    <source>
        <dbReference type="Proteomes" id="UP000095287"/>
    </source>
</evidence>
<reference evidence="3" key="1">
    <citation type="submission" date="2016-11" db="UniProtKB">
        <authorList>
            <consortium name="WormBaseParasite"/>
        </authorList>
    </citation>
    <scope>IDENTIFICATION</scope>
</reference>
<protein>
    <submittedName>
        <fullName evidence="3">Uncharacterized protein</fullName>
    </submittedName>
</protein>
<feature type="compositionally biased region" description="Basic and acidic residues" evidence="1">
    <location>
        <begin position="119"/>
        <end position="128"/>
    </location>
</feature>
<sequence length="171" mass="18948">MGPTSMLTHVGTNCFWSTFCSVNAVKMNVTFLSRSYATELHRDRVHHREALARQRSSKEVLHFRVFPRVDEDVGDGGQRAAQADGDAQVAREERRVAAVLEDAVEDVGHAPEDEVGDEDGAHRHEECPLRGGLSEGGAALMDEQEQTSVHVWGVFTNSALYHLLLENPRCP</sequence>